<feature type="domain" description="MobA-like NTP transferase" evidence="9">
    <location>
        <begin position="5"/>
        <end position="159"/>
    </location>
</feature>
<gene>
    <name evidence="8" type="primary">mobA</name>
    <name evidence="10" type="ORF">ACFPQ4_10705</name>
</gene>
<feature type="binding site" evidence="8">
    <location>
        <position position="21"/>
    </location>
    <ligand>
        <name>GTP</name>
        <dbReference type="ChEBI" id="CHEBI:37565"/>
    </ligand>
</feature>
<dbReference type="PANTHER" id="PTHR19136">
    <property type="entry name" value="MOLYBDENUM COFACTOR GUANYLYLTRANSFERASE"/>
    <property type="match status" value="1"/>
</dbReference>
<dbReference type="InterPro" id="IPR013482">
    <property type="entry name" value="Molybde_CF_guanTrfase"/>
</dbReference>
<comment type="caution">
    <text evidence="8">Lacks conserved residue(s) required for the propagation of feature annotation.</text>
</comment>
<dbReference type="HAMAP" id="MF_00316">
    <property type="entry name" value="MobA"/>
    <property type="match status" value="1"/>
</dbReference>
<keyword evidence="6 8" id="KW-0342">GTP-binding</keyword>
<evidence type="ECO:0000313" key="11">
    <source>
        <dbReference type="Proteomes" id="UP001596108"/>
    </source>
</evidence>
<dbReference type="Pfam" id="PF12804">
    <property type="entry name" value="NTP_transf_3"/>
    <property type="match status" value="1"/>
</dbReference>
<dbReference type="RefSeq" id="WP_378111840.1">
    <property type="nucleotide sequence ID" value="NZ_JBHSNC010000031.1"/>
</dbReference>
<keyword evidence="2 8" id="KW-0808">Transferase</keyword>
<dbReference type="GO" id="GO:0016779">
    <property type="term" value="F:nucleotidyltransferase activity"/>
    <property type="evidence" value="ECO:0007669"/>
    <property type="project" value="UniProtKB-KW"/>
</dbReference>
<dbReference type="InterPro" id="IPR029044">
    <property type="entry name" value="Nucleotide-diphossugar_trans"/>
</dbReference>
<feature type="binding site" evidence="8">
    <location>
        <position position="99"/>
    </location>
    <ligand>
        <name>GTP</name>
        <dbReference type="ChEBI" id="CHEBI:37565"/>
    </ligand>
</feature>
<dbReference type="EC" id="2.7.7.77" evidence="8"/>
<organism evidence="10 11">
    <name type="scientific">Cohnella yongneupensis</name>
    <dbReference type="NCBI Taxonomy" id="425006"/>
    <lineage>
        <taxon>Bacteria</taxon>
        <taxon>Bacillati</taxon>
        <taxon>Bacillota</taxon>
        <taxon>Bacilli</taxon>
        <taxon>Bacillales</taxon>
        <taxon>Paenibacillaceae</taxon>
        <taxon>Cohnella</taxon>
    </lineage>
</organism>
<dbReference type="PANTHER" id="PTHR19136:SF81">
    <property type="entry name" value="MOLYBDENUM COFACTOR GUANYLYLTRANSFERASE"/>
    <property type="match status" value="1"/>
</dbReference>
<dbReference type="Proteomes" id="UP001596108">
    <property type="component" value="Unassembled WGS sequence"/>
</dbReference>
<dbReference type="CDD" id="cd02503">
    <property type="entry name" value="MobA"/>
    <property type="match status" value="1"/>
</dbReference>
<evidence type="ECO:0000256" key="3">
    <source>
        <dbReference type="ARBA" id="ARBA00022723"/>
    </source>
</evidence>
<feature type="binding site" evidence="8">
    <location>
        <position position="70"/>
    </location>
    <ligand>
        <name>GTP</name>
        <dbReference type="ChEBI" id="CHEBI:37565"/>
    </ligand>
</feature>
<evidence type="ECO:0000256" key="4">
    <source>
        <dbReference type="ARBA" id="ARBA00022741"/>
    </source>
</evidence>
<evidence type="ECO:0000259" key="9">
    <source>
        <dbReference type="Pfam" id="PF12804"/>
    </source>
</evidence>
<proteinExistence type="inferred from homology"/>
<keyword evidence="4 8" id="KW-0547">Nucleotide-binding</keyword>
<evidence type="ECO:0000256" key="7">
    <source>
        <dbReference type="ARBA" id="ARBA00023150"/>
    </source>
</evidence>
<feature type="binding site" evidence="8">
    <location>
        <begin position="8"/>
        <end position="10"/>
    </location>
    <ligand>
        <name>GTP</name>
        <dbReference type="ChEBI" id="CHEBI:37565"/>
    </ligand>
</feature>
<keyword evidence="11" id="KW-1185">Reference proteome</keyword>
<evidence type="ECO:0000256" key="2">
    <source>
        <dbReference type="ARBA" id="ARBA00022679"/>
    </source>
</evidence>
<reference evidence="11" key="1">
    <citation type="journal article" date="2019" name="Int. J. Syst. Evol. Microbiol.">
        <title>The Global Catalogue of Microorganisms (GCM) 10K type strain sequencing project: providing services to taxonomists for standard genome sequencing and annotation.</title>
        <authorList>
            <consortium name="The Broad Institute Genomics Platform"/>
            <consortium name="The Broad Institute Genome Sequencing Center for Infectious Disease"/>
            <person name="Wu L."/>
            <person name="Ma J."/>
        </authorList>
    </citation>
    <scope>NUCLEOTIDE SEQUENCE [LARGE SCALE GENOMIC DNA]</scope>
    <source>
        <strain evidence="11">CGMCC 1.18578</strain>
    </source>
</reference>
<dbReference type="SUPFAM" id="SSF53448">
    <property type="entry name" value="Nucleotide-diphospho-sugar transferases"/>
    <property type="match status" value="1"/>
</dbReference>
<evidence type="ECO:0000256" key="1">
    <source>
        <dbReference type="ARBA" id="ARBA00022490"/>
    </source>
</evidence>
<comment type="subcellular location">
    <subcellularLocation>
        <location evidence="8">Cytoplasm</location>
    </subcellularLocation>
</comment>
<keyword evidence="1 8" id="KW-0963">Cytoplasm</keyword>
<evidence type="ECO:0000256" key="8">
    <source>
        <dbReference type="HAMAP-Rule" id="MF_00316"/>
    </source>
</evidence>
<evidence type="ECO:0000313" key="10">
    <source>
        <dbReference type="EMBL" id="MFC5529914.1"/>
    </source>
</evidence>
<evidence type="ECO:0000256" key="6">
    <source>
        <dbReference type="ARBA" id="ARBA00023134"/>
    </source>
</evidence>
<dbReference type="EMBL" id="JBHSNC010000031">
    <property type="protein sequence ID" value="MFC5529914.1"/>
    <property type="molecule type" value="Genomic_DNA"/>
</dbReference>
<name>A0ABW0R3S3_9BACL</name>
<comment type="caution">
    <text evidence="10">The sequence shown here is derived from an EMBL/GenBank/DDBJ whole genome shotgun (WGS) entry which is preliminary data.</text>
</comment>
<comment type="function">
    <text evidence="8">Transfers a GMP moiety from GTP to Mo-molybdopterin (Mo-MPT) cofactor (Moco or molybdenum cofactor) to form Mo-molybdopterin guanine dinucleotide (Mo-MGD) cofactor.</text>
</comment>
<dbReference type="InterPro" id="IPR025877">
    <property type="entry name" value="MobA-like_NTP_Trfase"/>
</dbReference>
<comment type="catalytic activity">
    <reaction evidence="8">
        <text>Mo-molybdopterin + GTP + H(+) = Mo-molybdopterin guanine dinucleotide + diphosphate</text>
        <dbReference type="Rhea" id="RHEA:34243"/>
        <dbReference type="ChEBI" id="CHEBI:15378"/>
        <dbReference type="ChEBI" id="CHEBI:33019"/>
        <dbReference type="ChEBI" id="CHEBI:37565"/>
        <dbReference type="ChEBI" id="CHEBI:71302"/>
        <dbReference type="ChEBI" id="CHEBI:71310"/>
        <dbReference type="EC" id="2.7.7.77"/>
    </reaction>
</comment>
<protein>
    <recommendedName>
        <fullName evidence="8">Probable molybdenum cofactor guanylyltransferase</fullName>
        <shortName evidence="8">MoCo guanylyltransferase</shortName>
        <ecNumber evidence="8">2.7.7.77</ecNumber>
    </recommendedName>
    <alternativeName>
        <fullName evidence="8">GTP:molybdopterin guanylyltransferase</fullName>
    </alternativeName>
    <alternativeName>
        <fullName evidence="8">Mo-MPT guanylyltransferase</fullName>
    </alternativeName>
    <alternativeName>
        <fullName evidence="8">Molybdopterin guanylyltransferase</fullName>
    </alternativeName>
    <alternativeName>
        <fullName evidence="8">Molybdopterin-guanine dinucleotide synthase</fullName>
        <shortName evidence="8">MGD synthase</shortName>
    </alternativeName>
</protein>
<keyword evidence="10" id="KW-0548">Nucleotidyltransferase</keyword>
<comment type="domain">
    <text evidence="8">The N-terminal domain determines nucleotide recognition and specific binding, while the C-terminal domain determines the specific binding to the target protein.</text>
</comment>
<sequence length="202" mass="22392">MTIAAIILAGGQGRRMGYVNKANLILGDQRFIDRQLQVASGWTDERIVVVSSDERAVELKLPEDVRVVMDKYAGEGPLAGLHAGIEAMTSPFAWVIGCDMPFIDAKAADKLLTSLLGGDFQAAVPIIEERPQPLHAVYRKEIGDIAGRLLVSGNRRLLSLLDEIKWINVYENEFEASGITARFANDVDTPEQYERLNHEKEQ</sequence>
<dbReference type="Gene3D" id="3.90.550.10">
    <property type="entry name" value="Spore Coat Polysaccharide Biosynthesis Protein SpsA, Chain A"/>
    <property type="match status" value="1"/>
</dbReference>
<feature type="binding site" evidence="8">
    <location>
        <position position="99"/>
    </location>
    <ligand>
        <name>Mg(2+)</name>
        <dbReference type="ChEBI" id="CHEBI:18420"/>
    </ligand>
</feature>
<comment type="cofactor">
    <cofactor evidence="8">
        <name>Mg(2+)</name>
        <dbReference type="ChEBI" id="CHEBI:18420"/>
    </cofactor>
</comment>
<keyword evidence="3 8" id="KW-0479">Metal-binding</keyword>
<keyword evidence="5 8" id="KW-0460">Magnesium</keyword>
<evidence type="ECO:0000256" key="5">
    <source>
        <dbReference type="ARBA" id="ARBA00022842"/>
    </source>
</evidence>
<comment type="similarity">
    <text evidence="8">Belongs to the MobA family.</text>
</comment>
<keyword evidence="7 8" id="KW-0501">Molybdenum cofactor biosynthesis</keyword>
<accession>A0ABW0R3S3</accession>